<feature type="transmembrane region" description="Helical" evidence="6">
    <location>
        <begin position="246"/>
        <end position="279"/>
    </location>
</feature>
<feature type="transmembrane region" description="Helical" evidence="6">
    <location>
        <begin position="428"/>
        <end position="445"/>
    </location>
</feature>
<proteinExistence type="predicted"/>
<feature type="transmembrane region" description="Helical" evidence="6">
    <location>
        <begin position="404"/>
        <end position="422"/>
    </location>
</feature>
<dbReference type="InterPro" id="IPR051533">
    <property type="entry name" value="WaaL-like"/>
</dbReference>
<evidence type="ECO:0000256" key="6">
    <source>
        <dbReference type="SAM" id="Phobius"/>
    </source>
</evidence>
<evidence type="ECO:0000259" key="7">
    <source>
        <dbReference type="Pfam" id="PF04932"/>
    </source>
</evidence>
<keyword evidence="8" id="KW-0436">Ligase</keyword>
<evidence type="ECO:0000256" key="5">
    <source>
        <dbReference type="SAM" id="MobiDB-lite"/>
    </source>
</evidence>
<dbReference type="PANTHER" id="PTHR37422:SF13">
    <property type="entry name" value="LIPOPOLYSACCHARIDE BIOSYNTHESIS PROTEIN PA4999-RELATED"/>
    <property type="match status" value="1"/>
</dbReference>
<evidence type="ECO:0000256" key="1">
    <source>
        <dbReference type="ARBA" id="ARBA00004141"/>
    </source>
</evidence>
<protein>
    <submittedName>
        <fullName evidence="8">O-antigen ligase-like membrane protein</fullName>
    </submittedName>
</protein>
<organism evidence="8 9">
    <name type="scientific">Ornithinicoccus hortensis</name>
    <dbReference type="NCBI Taxonomy" id="82346"/>
    <lineage>
        <taxon>Bacteria</taxon>
        <taxon>Bacillati</taxon>
        <taxon>Actinomycetota</taxon>
        <taxon>Actinomycetes</taxon>
        <taxon>Micrococcales</taxon>
        <taxon>Intrasporangiaceae</taxon>
        <taxon>Ornithinicoccus</taxon>
    </lineage>
</organism>
<dbReference type="AlphaFoldDB" id="A0A542YLM6"/>
<reference evidence="8 9" key="1">
    <citation type="submission" date="2019-06" db="EMBL/GenBank/DDBJ databases">
        <title>Sequencing the genomes of 1000 actinobacteria strains.</title>
        <authorList>
            <person name="Klenk H.-P."/>
        </authorList>
    </citation>
    <scope>NUCLEOTIDE SEQUENCE [LARGE SCALE GENOMIC DNA]</scope>
    <source>
        <strain evidence="8 9">DSM 12335</strain>
    </source>
</reference>
<keyword evidence="3 6" id="KW-1133">Transmembrane helix</keyword>
<keyword evidence="2 6" id="KW-0812">Transmembrane</keyword>
<name>A0A542YLM6_9MICO</name>
<dbReference type="GO" id="GO:0016020">
    <property type="term" value="C:membrane"/>
    <property type="evidence" value="ECO:0007669"/>
    <property type="project" value="UniProtKB-SubCell"/>
</dbReference>
<dbReference type="Pfam" id="PF04932">
    <property type="entry name" value="Wzy_C"/>
    <property type="match status" value="1"/>
</dbReference>
<feature type="region of interest" description="Disordered" evidence="5">
    <location>
        <begin position="1"/>
        <end position="33"/>
    </location>
</feature>
<accession>A0A542YLM6</accession>
<evidence type="ECO:0000256" key="4">
    <source>
        <dbReference type="ARBA" id="ARBA00023136"/>
    </source>
</evidence>
<feature type="transmembrane region" description="Helical" evidence="6">
    <location>
        <begin position="134"/>
        <end position="152"/>
    </location>
</feature>
<keyword evidence="4 6" id="KW-0472">Membrane</keyword>
<evidence type="ECO:0000313" key="8">
    <source>
        <dbReference type="EMBL" id="TQL48979.1"/>
    </source>
</evidence>
<evidence type="ECO:0000313" key="9">
    <source>
        <dbReference type="Proteomes" id="UP000319516"/>
    </source>
</evidence>
<keyword evidence="9" id="KW-1185">Reference proteome</keyword>
<comment type="caution">
    <text evidence="8">The sequence shown here is derived from an EMBL/GenBank/DDBJ whole genome shotgun (WGS) entry which is preliminary data.</text>
</comment>
<feature type="compositionally biased region" description="Basic residues" evidence="5">
    <location>
        <begin position="1"/>
        <end position="12"/>
    </location>
</feature>
<evidence type="ECO:0000256" key="3">
    <source>
        <dbReference type="ARBA" id="ARBA00022989"/>
    </source>
</evidence>
<feature type="transmembrane region" description="Helical" evidence="6">
    <location>
        <begin position="286"/>
        <end position="305"/>
    </location>
</feature>
<dbReference type="PANTHER" id="PTHR37422">
    <property type="entry name" value="TEICHURONIC ACID BIOSYNTHESIS PROTEIN TUAE"/>
    <property type="match status" value="1"/>
</dbReference>
<sequence>MPPSRHGRHRTGHGIPPSVRTSPTRSGLGRLKPTRSTDDGVAFLTVYLILALLVPSSLRVGALGAAGSPAMLWALVGLLSWVSSRLSHKVPLIWNLGIVPTAMGIFVGAVTVSYIHSMLRGVPDLEGSTADTGLLRVVAWAGIVLLAHDGIDSWDRFLVLMRRMVILGAILGMLGVAQFVTGQSLIGWISVPGLSPGDIPTGIQERGGFVRAAGTAIHPLEYGVAQCLILPVALSLAFYDRQWRPAVRWLCVASIFLATALSVSRSALIGLGFVVVIMILGWPRRYRIVSLVGVGATAVVIYLMVPGLGGTVLRTFSDVGRDSSTTSRTDAAAEAQQVIAHAPYFGRGFGTFLPEYVIFDNQHLLSLVEVGVMGTLALALLFCSALYCARVGRRNAGSGLSRDFGQAFTAAITSTVVLLAFFDGLSFPMVGNVLFLVLGLSALYYRLTKEDDSVSVEANTALVLRDNAGDIG</sequence>
<comment type="subcellular location">
    <subcellularLocation>
        <location evidence="1">Membrane</location>
        <topology evidence="1">Multi-pass membrane protein</topology>
    </subcellularLocation>
</comment>
<feature type="transmembrane region" description="Helical" evidence="6">
    <location>
        <begin position="64"/>
        <end position="82"/>
    </location>
</feature>
<feature type="transmembrane region" description="Helical" evidence="6">
    <location>
        <begin position="370"/>
        <end position="392"/>
    </location>
</feature>
<dbReference type="EMBL" id="VFOP01000001">
    <property type="protein sequence ID" value="TQL48979.1"/>
    <property type="molecule type" value="Genomic_DNA"/>
</dbReference>
<feature type="transmembrane region" description="Helical" evidence="6">
    <location>
        <begin position="40"/>
        <end position="58"/>
    </location>
</feature>
<dbReference type="InterPro" id="IPR007016">
    <property type="entry name" value="O-antigen_ligase-rel_domated"/>
</dbReference>
<dbReference type="GO" id="GO:0016874">
    <property type="term" value="F:ligase activity"/>
    <property type="evidence" value="ECO:0007669"/>
    <property type="project" value="UniProtKB-KW"/>
</dbReference>
<feature type="transmembrane region" description="Helical" evidence="6">
    <location>
        <begin position="164"/>
        <end position="189"/>
    </location>
</feature>
<feature type="transmembrane region" description="Helical" evidence="6">
    <location>
        <begin position="94"/>
        <end position="114"/>
    </location>
</feature>
<feature type="domain" description="O-antigen ligase-related" evidence="7">
    <location>
        <begin position="252"/>
        <end position="378"/>
    </location>
</feature>
<evidence type="ECO:0000256" key="2">
    <source>
        <dbReference type="ARBA" id="ARBA00022692"/>
    </source>
</evidence>
<gene>
    <name evidence="8" type="ORF">FB467_0042</name>
</gene>
<dbReference type="Proteomes" id="UP000319516">
    <property type="component" value="Unassembled WGS sequence"/>
</dbReference>